<dbReference type="GeneID" id="98154909"/>
<name>A0ABR4KMY0_9EURO</name>
<gene>
    <name evidence="1" type="ORF">BJX68DRAFT_234430</name>
</gene>
<protein>
    <submittedName>
        <fullName evidence="1">Uncharacterized protein</fullName>
    </submittedName>
</protein>
<sequence>MASWVVGSLQLRFQRPSIPWAKLQLAMKFSSLAARSADARSSCSTAIVSRSPPRNSCLFLEVTCFSSQLALQRPSSRVLEALQRREKIKLDTVCDHHPRSYNLAEAVACPQCYKTSYGVPEYRPRGTTVDSVYGVR</sequence>
<keyword evidence="2" id="KW-1185">Reference proteome</keyword>
<evidence type="ECO:0000313" key="1">
    <source>
        <dbReference type="EMBL" id="KAL2852627.1"/>
    </source>
</evidence>
<reference evidence="1 2" key="1">
    <citation type="submission" date="2024-07" db="EMBL/GenBank/DDBJ databases">
        <title>Section-level genome sequencing and comparative genomics of Aspergillus sections Usti and Cavernicolus.</title>
        <authorList>
            <consortium name="Lawrence Berkeley National Laboratory"/>
            <person name="Nybo J.L."/>
            <person name="Vesth T.C."/>
            <person name="Theobald S."/>
            <person name="Frisvad J.C."/>
            <person name="Larsen T.O."/>
            <person name="Kjaerboelling I."/>
            <person name="Rothschild-Mancinelli K."/>
            <person name="Lyhne E.K."/>
            <person name="Kogle M.E."/>
            <person name="Barry K."/>
            <person name="Clum A."/>
            <person name="Na H."/>
            <person name="Ledsgaard L."/>
            <person name="Lin J."/>
            <person name="Lipzen A."/>
            <person name="Kuo A."/>
            <person name="Riley R."/>
            <person name="Mondo S."/>
            <person name="LaButti K."/>
            <person name="Haridas S."/>
            <person name="Pangalinan J."/>
            <person name="Salamov A.A."/>
            <person name="Simmons B.A."/>
            <person name="Magnuson J.K."/>
            <person name="Chen J."/>
            <person name="Drula E."/>
            <person name="Henrissat B."/>
            <person name="Wiebenga A."/>
            <person name="Lubbers R.J."/>
            <person name="Gomes A.C."/>
            <person name="Macurrencykelacurrency M.R."/>
            <person name="Stajich J."/>
            <person name="Grigoriev I.V."/>
            <person name="Mortensen U.H."/>
            <person name="De vries R.P."/>
            <person name="Baker S.E."/>
            <person name="Andersen M.R."/>
        </authorList>
    </citation>
    <scope>NUCLEOTIDE SEQUENCE [LARGE SCALE GENOMIC DNA]</scope>
    <source>
        <strain evidence="1 2">CBS 756.74</strain>
    </source>
</reference>
<dbReference type="Proteomes" id="UP001610444">
    <property type="component" value="Unassembled WGS sequence"/>
</dbReference>
<accession>A0ABR4KMY0</accession>
<dbReference type="EMBL" id="JBFXLR010000015">
    <property type="protein sequence ID" value="KAL2852627.1"/>
    <property type="molecule type" value="Genomic_DNA"/>
</dbReference>
<proteinExistence type="predicted"/>
<organism evidence="1 2">
    <name type="scientific">Aspergillus pseudodeflectus</name>
    <dbReference type="NCBI Taxonomy" id="176178"/>
    <lineage>
        <taxon>Eukaryota</taxon>
        <taxon>Fungi</taxon>
        <taxon>Dikarya</taxon>
        <taxon>Ascomycota</taxon>
        <taxon>Pezizomycotina</taxon>
        <taxon>Eurotiomycetes</taxon>
        <taxon>Eurotiomycetidae</taxon>
        <taxon>Eurotiales</taxon>
        <taxon>Aspergillaceae</taxon>
        <taxon>Aspergillus</taxon>
        <taxon>Aspergillus subgen. Nidulantes</taxon>
    </lineage>
</organism>
<evidence type="ECO:0000313" key="2">
    <source>
        <dbReference type="Proteomes" id="UP001610444"/>
    </source>
</evidence>
<comment type="caution">
    <text evidence="1">The sequence shown here is derived from an EMBL/GenBank/DDBJ whole genome shotgun (WGS) entry which is preliminary data.</text>
</comment>
<dbReference type="RefSeq" id="XP_070900449.1">
    <property type="nucleotide sequence ID" value="XM_071039745.1"/>
</dbReference>